<evidence type="ECO:0000313" key="1">
    <source>
        <dbReference type="EMBL" id="KAB8181937.1"/>
    </source>
</evidence>
<comment type="caution">
    <text evidence="1">The sequence shown here is derived from an EMBL/GenBank/DDBJ whole genome shotgun (WGS) entry which is preliminary data.</text>
</comment>
<protein>
    <submittedName>
        <fullName evidence="1">Uncharacterized protein</fullName>
    </submittedName>
</protein>
<sequence length="220" mass="24599">MTIKNSLPSMDEVGLLAEKLNALEWANDPDQLRTTLVDQLKGPLYRAWLYYLEEQATLDRAREEQEREARRQRLKQKAAAAAVKYRNQHARTSGTVVTGLVDLETEDVYVGQSGTANRLTPTLHPVMYELLGGSGPVAQWPTDVCGEVNVMNEYLHKSNFTSASQIPKNSLVFHSETFNSGGTVINRQTGKPAVKTPHWESRGACKNCARWINRIEAETA</sequence>
<evidence type="ECO:0000313" key="2">
    <source>
        <dbReference type="Proteomes" id="UP000313066"/>
    </source>
</evidence>
<keyword evidence="2" id="KW-1185">Reference proteome</keyword>
<proteinExistence type="predicted"/>
<dbReference type="Proteomes" id="UP000313066">
    <property type="component" value="Unassembled WGS sequence"/>
</dbReference>
<dbReference type="EMBL" id="VDMA02000015">
    <property type="protein sequence ID" value="KAB8181937.1"/>
    <property type="molecule type" value="Genomic_DNA"/>
</dbReference>
<dbReference type="RefSeq" id="WP_139577494.1">
    <property type="nucleotide sequence ID" value="NZ_VDMA02000015.1"/>
</dbReference>
<gene>
    <name evidence="1" type="ORF">FH610_026265</name>
</gene>
<accession>A0A5N6BLK5</accession>
<name>A0A5N6BLK5_9ACTN</name>
<dbReference type="AlphaFoldDB" id="A0A5N6BLK5"/>
<reference evidence="1 2" key="1">
    <citation type="submission" date="2019-10" db="EMBL/GenBank/DDBJ databases">
        <title>Nonomuraea sp. nov., isolated from Phyllanthus amarus.</title>
        <authorList>
            <person name="Klykleung N."/>
            <person name="Tanasupawat S."/>
        </authorList>
    </citation>
    <scope>NUCLEOTIDE SEQUENCE [LARGE SCALE GENOMIC DNA]</scope>
    <source>
        <strain evidence="1 2">CR1-09</strain>
    </source>
</reference>
<organism evidence="1 2">
    <name type="scientific">Microbispora catharanthi</name>
    <dbReference type="NCBI Taxonomy" id="1712871"/>
    <lineage>
        <taxon>Bacteria</taxon>
        <taxon>Bacillati</taxon>
        <taxon>Actinomycetota</taxon>
        <taxon>Actinomycetes</taxon>
        <taxon>Streptosporangiales</taxon>
        <taxon>Streptosporangiaceae</taxon>
        <taxon>Microbispora</taxon>
    </lineage>
</organism>